<dbReference type="GO" id="GO:0046103">
    <property type="term" value="P:inosine biosynthetic process"/>
    <property type="evidence" value="ECO:0007669"/>
    <property type="project" value="TreeGrafter"/>
</dbReference>
<evidence type="ECO:0000256" key="7">
    <source>
        <dbReference type="SAM" id="MobiDB-lite"/>
    </source>
</evidence>
<keyword evidence="6" id="KW-0862">Zinc</keyword>
<evidence type="ECO:0000313" key="10">
    <source>
        <dbReference type="Proteomes" id="UP001470809"/>
    </source>
</evidence>
<dbReference type="PANTHER" id="PTHR11409">
    <property type="entry name" value="ADENOSINE DEAMINASE"/>
    <property type="match status" value="1"/>
</dbReference>
<feature type="compositionally biased region" description="Basic and acidic residues" evidence="7">
    <location>
        <begin position="826"/>
        <end position="837"/>
    </location>
</feature>
<dbReference type="Proteomes" id="UP001470809">
    <property type="component" value="Chromosome"/>
</dbReference>
<evidence type="ECO:0000256" key="3">
    <source>
        <dbReference type="ARBA" id="ARBA00012784"/>
    </source>
</evidence>
<dbReference type="EMBL" id="CP151767">
    <property type="protein sequence ID" value="WZU67127.1"/>
    <property type="molecule type" value="Genomic_DNA"/>
</dbReference>
<dbReference type="PROSITE" id="PS00485">
    <property type="entry name" value="A_DEAMINASE"/>
    <property type="match status" value="1"/>
</dbReference>
<accession>A0AAN0NIC7</accession>
<dbReference type="AlphaFoldDB" id="A0AAN0NIC7"/>
<evidence type="ECO:0000256" key="4">
    <source>
        <dbReference type="ARBA" id="ARBA00022723"/>
    </source>
</evidence>
<dbReference type="InterPro" id="IPR032466">
    <property type="entry name" value="Metal_Hydrolase"/>
</dbReference>
<dbReference type="GO" id="GO:0009168">
    <property type="term" value="P:purine ribonucleoside monophosphate biosynthetic process"/>
    <property type="evidence" value="ECO:0007669"/>
    <property type="project" value="InterPro"/>
</dbReference>
<dbReference type="SUPFAM" id="SSF51556">
    <property type="entry name" value="Metallo-dependent hydrolases"/>
    <property type="match status" value="1"/>
</dbReference>
<dbReference type="InterPro" id="IPR006650">
    <property type="entry name" value="A/AMP_deam_AS"/>
</dbReference>
<organism evidence="9 10">
    <name type="scientific">Yoonia rhodophyticola</name>
    <dbReference type="NCBI Taxonomy" id="3137370"/>
    <lineage>
        <taxon>Bacteria</taxon>
        <taxon>Pseudomonadati</taxon>
        <taxon>Pseudomonadota</taxon>
        <taxon>Alphaproteobacteria</taxon>
        <taxon>Rhodobacterales</taxon>
        <taxon>Paracoccaceae</taxon>
        <taxon>Yoonia</taxon>
    </lineage>
</organism>
<evidence type="ECO:0000256" key="6">
    <source>
        <dbReference type="ARBA" id="ARBA00022833"/>
    </source>
</evidence>
<protein>
    <recommendedName>
        <fullName evidence="3">adenosine deaminase</fullName>
        <ecNumber evidence="3">3.5.4.4</ecNumber>
    </recommendedName>
</protein>
<keyword evidence="4" id="KW-0479">Metal-binding</keyword>
<dbReference type="PANTHER" id="PTHR11409:SF43">
    <property type="entry name" value="ADENOSINE DEAMINASE"/>
    <property type="match status" value="1"/>
</dbReference>
<feature type="region of interest" description="Disordered" evidence="7">
    <location>
        <begin position="812"/>
        <end position="837"/>
    </location>
</feature>
<dbReference type="Pfam" id="PF00962">
    <property type="entry name" value="A_deaminase"/>
    <property type="match status" value="1"/>
</dbReference>
<evidence type="ECO:0000256" key="5">
    <source>
        <dbReference type="ARBA" id="ARBA00022801"/>
    </source>
</evidence>
<reference evidence="10" key="1">
    <citation type="submission" date="2024-04" db="EMBL/GenBank/DDBJ databases">
        <title>Phylogenomic analyses of a clade within the roseobacter group suggest taxonomic reassignments of species of the genera Aestuariivita, Citreicella, Loktanella, Nautella, Pelagibaca, Ruegeria, Thalassobius, Thiobacimonas and Tropicibacter, and the proposal o.</title>
        <authorList>
            <person name="Jeon C.O."/>
        </authorList>
    </citation>
    <scope>NUCLEOTIDE SEQUENCE [LARGE SCALE GENOMIC DNA]</scope>
    <source>
        <strain evidence="10">SS1-5</strain>
    </source>
</reference>
<evidence type="ECO:0000256" key="1">
    <source>
        <dbReference type="ARBA" id="ARBA00001947"/>
    </source>
</evidence>
<dbReference type="InterPro" id="IPR001365">
    <property type="entry name" value="A_deaminase_dom"/>
</dbReference>
<dbReference type="InterPro" id="IPR006330">
    <property type="entry name" value="Ado/ade_deaminase"/>
</dbReference>
<evidence type="ECO:0000259" key="8">
    <source>
        <dbReference type="Pfam" id="PF00962"/>
    </source>
</evidence>
<comment type="similarity">
    <text evidence="2">Belongs to the metallo-dependent hydrolases superfamily. Adenosine and AMP deaminases family.</text>
</comment>
<name>A0AAN0NIC7_9RHOB</name>
<dbReference type="GO" id="GO:0004000">
    <property type="term" value="F:adenosine deaminase activity"/>
    <property type="evidence" value="ECO:0007669"/>
    <property type="project" value="TreeGrafter"/>
</dbReference>
<feature type="domain" description="Adenosine deaminase" evidence="8">
    <location>
        <begin position="707"/>
        <end position="790"/>
    </location>
</feature>
<sequence length="837" mass="97426">MLPDFAEIARRLIVFAPRVNEGRVWLNPKESGYRGDDVVQSFLSYLRNEFRAARMDDLETILYNFLIENPALPNWYLATLEGLNIDIRFEGGEPKIRPLSTSGRSGIAESWMDLSAIIDPDILVTLQFTRIFLREMHHADLENWGVYCRINEPLILGQPMWRRLRDIHTHLSGCEPAPLVWQELLSRQITIDTLPAYSPRNDDVFGTWPERLDERTLIEEVMSEWRPIYSQHLPDTAEHTAFNHQPRALWSERCTLQRAWLYHLRNPDDEFFARSFDRYMFAKNRFVRRHIQSPENNPGLESFRRNFDSLKIVRQNKSPRVERILLSRWRDFVFDSQALDHVELRIAAMRDVVSYRRFLTSLHSVFRMTSRRPPRPGIPGRYMPRFVVHFIRPRIEARSEAPYLDIDRLRRDLDRQFMSLRHFLYDNPRSFAPGEALDTDRHRPEFDASELTLDQMRQLVVGVDVANVERDTPIEYYVPYLNFLRGQNLDEQANELLNIGSEYLTSTAAYYRQSYQSARQGHLGLTLHVGEDYFHPLIGLREIWNAVNLCNMMPTDRLGHALALGTDFTVDALQKDERYVAPVGRLLDALVWADRRLGTVDGVDRRVSRILEDIIERSSREIYQRTVRKSVLYEAIRLRKFPVSEKQLEEAPFLRLTGLRADTEEIDILRADAYDPDVCRRRALMRTVPHELSNPLVTEAFNLIRSELIRQICERRIVIEVNPSSNRCVGGFIRMKDHPILKTKVRERGIRVAVSADDPGNFGTRLDNEYALVVEGLREMALPESEVADIVTEIIVTSHDAAFGRAAYSNNPADWTSDQADEEFGESVRHDPRSGPD</sequence>
<gene>
    <name evidence="9" type="ORF">AABB31_19550</name>
</gene>
<evidence type="ECO:0000256" key="2">
    <source>
        <dbReference type="ARBA" id="ARBA00006676"/>
    </source>
</evidence>
<proteinExistence type="inferred from homology"/>
<dbReference type="RefSeq" id="WP_342076439.1">
    <property type="nucleotide sequence ID" value="NZ_CP151767.2"/>
</dbReference>
<reference evidence="9 10" key="2">
    <citation type="submission" date="2024-08" db="EMBL/GenBank/DDBJ databases">
        <title>Phylogenomic analyses of a clade within the roseobacter group suggest taxonomic reassignments of species of the genera Aestuariivita, Citreicella, Loktanella, Nautella, Pelagibaca, Ruegeria, Thalassobius, Thiobacimonas and Tropicibacter, and the proposal o.</title>
        <authorList>
            <person name="Jeon C.O."/>
        </authorList>
    </citation>
    <scope>NUCLEOTIDE SEQUENCE [LARGE SCALE GENOMIC DNA]</scope>
    <source>
        <strain evidence="9 10">SS1-5</strain>
    </source>
</reference>
<keyword evidence="5" id="KW-0378">Hydrolase</keyword>
<dbReference type="GO" id="GO:0006154">
    <property type="term" value="P:adenosine catabolic process"/>
    <property type="evidence" value="ECO:0007669"/>
    <property type="project" value="TreeGrafter"/>
</dbReference>
<dbReference type="GO" id="GO:0005829">
    <property type="term" value="C:cytosol"/>
    <property type="evidence" value="ECO:0007669"/>
    <property type="project" value="TreeGrafter"/>
</dbReference>
<keyword evidence="10" id="KW-1185">Reference proteome</keyword>
<dbReference type="GO" id="GO:0043103">
    <property type="term" value="P:hypoxanthine salvage"/>
    <property type="evidence" value="ECO:0007669"/>
    <property type="project" value="TreeGrafter"/>
</dbReference>
<dbReference type="Gene3D" id="3.20.20.140">
    <property type="entry name" value="Metal-dependent hydrolases"/>
    <property type="match status" value="2"/>
</dbReference>
<evidence type="ECO:0000313" key="9">
    <source>
        <dbReference type="EMBL" id="WZU67127.1"/>
    </source>
</evidence>
<dbReference type="KEGG" id="yrh:AABB31_19550"/>
<comment type="cofactor">
    <cofactor evidence="1">
        <name>Zn(2+)</name>
        <dbReference type="ChEBI" id="CHEBI:29105"/>
    </cofactor>
</comment>
<dbReference type="GO" id="GO:0046872">
    <property type="term" value="F:metal ion binding"/>
    <property type="evidence" value="ECO:0007669"/>
    <property type="project" value="UniProtKB-KW"/>
</dbReference>
<dbReference type="EC" id="3.5.4.4" evidence="3"/>